<dbReference type="PANTHER" id="PTHR14418:SF5">
    <property type="entry name" value="CONDENSIN COMPLEX SUBUNIT 3"/>
    <property type="match status" value="1"/>
</dbReference>
<evidence type="ECO:0000313" key="2">
    <source>
        <dbReference type="Proteomes" id="UP000694941"/>
    </source>
</evidence>
<dbReference type="PANTHER" id="PTHR14418">
    <property type="entry name" value="CONDENSIN COMPLEX SUBUNIT 3-RELATED"/>
    <property type="match status" value="1"/>
</dbReference>
<dbReference type="RefSeq" id="XP_022253957.1">
    <property type="nucleotide sequence ID" value="XM_022398249.1"/>
</dbReference>
<proteinExistence type="predicted"/>
<feature type="region of interest" description="Disordered" evidence="1">
    <location>
        <begin position="1"/>
        <end position="30"/>
    </location>
</feature>
<protein>
    <submittedName>
        <fullName evidence="3">Condensin complex subunit 3-like</fullName>
    </submittedName>
</protein>
<name>A0ABM1TDK1_LIMPO</name>
<reference evidence="3" key="1">
    <citation type="submission" date="2025-08" db="UniProtKB">
        <authorList>
            <consortium name="RefSeq"/>
        </authorList>
    </citation>
    <scope>IDENTIFICATION</scope>
    <source>
        <tissue evidence="3">Muscle</tissue>
    </source>
</reference>
<keyword evidence="2" id="KW-1185">Reference proteome</keyword>
<organism evidence="2 3">
    <name type="scientific">Limulus polyphemus</name>
    <name type="common">Atlantic horseshoe crab</name>
    <dbReference type="NCBI Taxonomy" id="6850"/>
    <lineage>
        <taxon>Eukaryota</taxon>
        <taxon>Metazoa</taxon>
        <taxon>Ecdysozoa</taxon>
        <taxon>Arthropoda</taxon>
        <taxon>Chelicerata</taxon>
        <taxon>Merostomata</taxon>
        <taxon>Xiphosura</taxon>
        <taxon>Limulidae</taxon>
        <taxon>Limulus</taxon>
    </lineage>
</organism>
<dbReference type="InterPro" id="IPR027165">
    <property type="entry name" value="CND3"/>
</dbReference>
<feature type="compositionally biased region" description="Basic and acidic residues" evidence="1">
    <location>
        <begin position="17"/>
        <end position="30"/>
    </location>
</feature>
<evidence type="ECO:0000256" key="1">
    <source>
        <dbReference type="SAM" id="MobiDB-lite"/>
    </source>
</evidence>
<dbReference type="GeneID" id="111088355"/>
<dbReference type="Proteomes" id="UP000694941">
    <property type="component" value="Unplaced"/>
</dbReference>
<evidence type="ECO:0000313" key="3">
    <source>
        <dbReference type="RefSeq" id="XP_022253957.1"/>
    </source>
</evidence>
<sequence length="151" mass="17869">MWRESWQTPQHGEEEEVSHKNPLDIDGMPKKKSSLDEFSPEFFRYLRYSMVVSERHPCVERTLEFVSKFVVSLGTKDKKDVQLEETNVIKNDDDTEELENPFLLKVFEFLLKCSEVCNVHFRTNCYKNEIQKPTLESECHWAELLTCRTAC</sequence>
<accession>A0ABM1TDK1</accession>
<gene>
    <name evidence="3" type="primary">LOC111088355</name>
</gene>
<feature type="compositionally biased region" description="Polar residues" evidence="1">
    <location>
        <begin position="1"/>
        <end position="10"/>
    </location>
</feature>